<dbReference type="AlphaFoldDB" id="A0A0N1H7B9"/>
<evidence type="ECO:0008006" key="4">
    <source>
        <dbReference type="Google" id="ProtNLM"/>
    </source>
</evidence>
<comment type="caution">
    <text evidence="2">The sequence shown here is derived from an EMBL/GenBank/DDBJ whole genome shotgun (WGS) entry which is preliminary data.</text>
</comment>
<dbReference type="GeneID" id="28742255"/>
<name>A0A0N1H7B9_9EURO</name>
<dbReference type="EMBL" id="LFJN01000007">
    <property type="protein sequence ID" value="KPI42326.1"/>
    <property type="molecule type" value="Genomic_DNA"/>
</dbReference>
<dbReference type="RefSeq" id="XP_018002289.1">
    <property type="nucleotide sequence ID" value="XM_018150375.1"/>
</dbReference>
<proteinExistence type="predicted"/>
<accession>A0A0N1H7B9</accession>
<feature type="region of interest" description="Disordered" evidence="1">
    <location>
        <begin position="1"/>
        <end position="82"/>
    </location>
</feature>
<protein>
    <recommendedName>
        <fullName evidence="4">F-box domain-containing protein</fullName>
    </recommendedName>
</protein>
<dbReference type="OrthoDB" id="62952at2759"/>
<evidence type="ECO:0000256" key="1">
    <source>
        <dbReference type="SAM" id="MobiDB-lite"/>
    </source>
</evidence>
<sequence>MSRTYKHPSGGKGTIRSGRHSPVEKSSKPRRMHSPVPEQWSDDGATKKSFRPRRMQSPGPKQRLANRAIKKASKPRSPRSSALKPWSAFLDKLPLEIRLLVYEHLFRDSSYTFWADLGVFREKSPEGRPIPGILLTNWQIFEEALPLFRKHVTVGLPVFMPYAEYNFYRRSWDRGIDLKPSLVFKGYGEDWDYSRIRHIAVPAVHYSCIWALQGQLRHLVSMKQLDHYGPREPYGAQQTPEIPFASPRFWLHPLFEPILVSNNSIEVQYAALVKLFQRERMTQVAYSFKLWRVQTRYNDEVRKEFMEPDLQHLLEVNLRIPNDRRDYSNTSLLTLAIDSSAQRLEIVYDGYQDKHGNIGDIHIELDLDSEEGEKLLQEMEDIDKTEHF</sequence>
<keyword evidence="3" id="KW-1185">Reference proteome</keyword>
<feature type="compositionally biased region" description="Basic residues" evidence="1">
    <location>
        <begin position="68"/>
        <end position="77"/>
    </location>
</feature>
<organism evidence="2 3">
    <name type="scientific">Cyphellophora attinorum</name>
    <dbReference type="NCBI Taxonomy" id="1664694"/>
    <lineage>
        <taxon>Eukaryota</taxon>
        <taxon>Fungi</taxon>
        <taxon>Dikarya</taxon>
        <taxon>Ascomycota</taxon>
        <taxon>Pezizomycotina</taxon>
        <taxon>Eurotiomycetes</taxon>
        <taxon>Chaetothyriomycetidae</taxon>
        <taxon>Chaetothyriales</taxon>
        <taxon>Cyphellophoraceae</taxon>
        <taxon>Cyphellophora</taxon>
    </lineage>
</organism>
<evidence type="ECO:0000313" key="3">
    <source>
        <dbReference type="Proteomes" id="UP000038010"/>
    </source>
</evidence>
<evidence type="ECO:0000313" key="2">
    <source>
        <dbReference type="EMBL" id="KPI42326.1"/>
    </source>
</evidence>
<dbReference type="Proteomes" id="UP000038010">
    <property type="component" value="Unassembled WGS sequence"/>
</dbReference>
<reference evidence="2 3" key="1">
    <citation type="submission" date="2015-06" db="EMBL/GenBank/DDBJ databases">
        <title>Draft genome of the ant-associated black yeast Phialophora attae CBS 131958.</title>
        <authorList>
            <person name="Moreno L.F."/>
            <person name="Stielow B.J."/>
            <person name="de Hoog S."/>
            <person name="Vicente V.A."/>
            <person name="Weiss V.A."/>
            <person name="de Vries M."/>
            <person name="Cruz L.M."/>
            <person name="Souza E.M."/>
        </authorList>
    </citation>
    <scope>NUCLEOTIDE SEQUENCE [LARGE SCALE GENOMIC DNA]</scope>
    <source>
        <strain evidence="2 3">CBS 131958</strain>
    </source>
</reference>
<dbReference type="VEuPathDB" id="FungiDB:AB675_9808"/>
<gene>
    <name evidence="2" type="ORF">AB675_9808</name>
</gene>